<evidence type="ECO:0000256" key="2">
    <source>
        <dbReference type="SAM" id="Phobius"/>
    </source>
</evidence>
<dbReference type="Proteomes" id="UP000789405">
    <property type="component" value="Unassembled WGS sequence"/>
</dbReference>
<evidence type="ECO:0000313" key="3">
    <source>
        <dbReference type="EMBL" id="CAG8734261.1"/>
    </source>
</evidence>
<keyword evidence="4" id="KW-1185">Reference proteome</keyword>
<evidence type="ECO:0000256" key="1">
    <source>
        <dbReference type="SAM" id="MobiDB-lite"/>
    </source>
</evidence>
<gene>
    <name evidence="3" type="ORF">DERYTH_LOCUS15401</name>
</gene>
<accession>A0A9N9NI73</accession>
<feature type="compositionally biased region" description="Basic and acidic residues" evidence="1">
    <location>
        <begin position="8"/>
        <end position="32"/>
    </location>
</feature>
<comment type="caution">
    <text evidence="3">The sequence shown here is derived from an EMBL/GenBank/DDBJ whole genome shotgun (WGS) entry which is preliminary data.</text>
</comment>
<feature type="region of interest" description="Disordered" evidence="1">
    <location>
        <begin position="1"/>
        <end position="32"/>
    </location>
</feature>
<organism evidence="3 4">
    <name type="scientific">Dentiscutata erythropus</name>
    <dbReference type="NCBI Taxonomy" id="1348616"/>
    <lineage>
        <taxon>Eukaryota</taxon>
        <taxon>Fungi</taxon>
        <taxon>Fungi incertae sedis</taxon>
        <taxon>Mucoromycota</taxon>
        <taxon>Glomeromycotina</taxon>
        <taxon>Glomeromycetes</taxon>
        <taxon>Diversisporales</taxon>
        <taxon>Gigasporaceae</taxon>
        <taxon>Dentiscutata</taxon>
    </lineage>
</organism>
<sequence>MDNNNEIIESKTKDQETTKSTKEQEPKSAQEEKIEQERYFYLNKLNDIFNKHQSLITLNRRCGVSAIALIKIFFDTKKKENQYSEYSKDVAKLNVGICTEEFKNICSFVKDQTLILKLYSEISLILGALFLIIIIVLLIRNVIFNVNYEECEDVKKCHCIINLNCADQNSSVTYNDPKFNSCNTSPLNELNETYYNMFSKYYTCQQLNISCLENVRLTQEEVDSVRRILNGLNEKDEHKKEKNDQIKEEEKNDQNKEEKDDQKKEEICSNKIHEIL</sequence>
<feature type="region of interest" description="Disordered" evidence="1">
    <location>
        <begin position="233"/>
        <end position="276"/>
    </location>
</feature>
<feature type="non-terminal residue" evidence="3">
    <location>
        <position position="276"/>
    </location>
</feature>
<dbReference type="EMBL" id="CAJVPY010012463">
    <property type="protein sequence ID" value="CAG8734261.1"/>
    <property type="molecule type" value="Genomic_DNA"/>
</dbReference>
<reference evidence="3" key="1">
    <citation type="submission" date="2021-06" db="EMBL/GenBank/DDBJ databases">
        <authorList>
            <person name="Kallberg Y."/>
            <person name="Tangrot J."/>
            <person name="Rosling A."/>
        </authorList>
    </citation>
    <scope>NUCLEOTIDE SEQUENCE</scope>
    <source>
        <strain evidence="3">MA453B</strain>
    </source>
</reference>
<keyword evidence="2" id="KW-0472">Membrane</keyword>
<dbReference type="AlphaFoldDB" id="A0A9N9NI73"/>
<protein>
    <submittedName>
        <fullName evidence="3">3293_t:CDS:1</fullName>
    </submittedName>
</protein>
<proteinExistence type="predicted"/>
<name>A0A9N9NI73_9GLOM</name>
<keyword evidence="2" id="KW-0812">Transmembrane</keyword>
<keyword evidence="2" id="KW-1133">Transmembrane helix</keyword>
<feature type="transmembrane region" description="Helical" evidence="2">
    <location>
        <begin position="118"/>
        <end position="139"/>
    </location>
</feature>
<evidence type="ECO:0000313" key="4">
    <source>
        <dbReference type="Proteomes" id="UP000789405"/>
    </source>
</evidence>